<sequence length="176" mass="19467">MKKLLIASSVASLLLMMTACKKDHTGNPTSGDDVIEKYVPNLPATAVQQLKEARDATMRYRSLKAAIADGYADINVVTQNMGFHYMKAALADTVFDPKKPEILVYNKQHNGDTALVAIEYAVPIPLMPNKAPEGFDGGADTWTYSTTFNLWLLHAWVFEYNPLGVFTPTNPNVHLH</sequence>
<dbReference type="PROSITE" id="PS51257">
    <property type="entry name" value="PROKAR_LIPOPROTEIN"/>
    <property type="match status" value="1"/>
</dbReference>
<reference evidence="2 3" key="1">
    <citation type="submission" date="2018-09" db="EMBL/GenBank/DDBJ databases">
        <title>Genome sequencing of strain 6GH32-13.</title>
        <authorList>
            <person name="Weon H.-Y."/>
            <person name="Heo J."/>
            <person name="Kwon S.-W."/>
        </authorList>
    </citation>
    <scope>NUCLEOTIDE SEQUENCE [LARGE SCALE GENOMIC DNA]</scope>
    <source>
        <strain evidence="2 3">5GH32-13</strain>
    </source>
</reference>
<evidence type="ECO:0000256" key="1">
    <source>
        <dbReference type="SAM" id="SignalP"/>
    </source>
</evidence>
<name>A0A3B7MLB0_9BACT</name>
<dbReference type="EMBL" id="CP032157">
    <property type="protein sequence ID" value="AXY74069.1"/>
    <property type="molecule type" value="Genomic_DNA"/>
</dbReference>
<keyword evidence="3" id="KW-1185">Reference proteome</keyword>
<evidence type="ECO:0000313" key="2">
    <source>
        <dbReference type="EMBL" id="AXY74069.1"/>
    </source>
</evidence>
<organism evidence="2 3">
    <name type="scientific">Paraflavitalea soli</name>
    <dbReference type="NCBI Taxonomy" id="2315862"/>
    <lineage>
        <taxon>Bacteria</taxon>
        <taxon>Pseudomonadati</taxon>
        <taxon>Bacteroidota</taxon>
        <taxon>Chitinophagia</taxon>
        <taxon>Chitinophagales</taxon>
        <taxon>Chitinophagaceae</taxon>
        <taxon>Paraflavitalea</taxon>
    </lineage>
</organism>
<gene>
    <name evidence="2" type="ORF">D3H65_08780</name>
</gene>
<evidence type="ECO:0000313" key="3">
    <source>
        <dbReference type="Proteomes" id="UP000263900"/>
    </source>
</evidence>
<dbReference type="AlphaFoldDB" id="A0A3B7MLB0"/>
<dbReference type="OrthoDB" id="2449873at2"/>
<keyword evidence="1" id="KW-0732">Signal</keyword>
<accession>A0A3B7MLB0</accession>
<feature type="signal peptide" evidence="1">
    <location>
        <begin position="1"/>
        <end position="21"/>
    </location>
</feature>
<protein>
    <submittedName>
        <fullName evidence="2">Uncharacterized protein</fullName>
    </submittedName>
</protein>
<proteinExistence type="predicted"/>
<dbReference type="Proteomes" id="UP000263900">
    <property type="component" value="Chromosome"/>
</dbReference>
<dbReference type="KEGG" id="pseg:D3H65_08780"/>
<feature type="chain" id="PRO_5017597477" evidence="1">
    <location>
        <begin position="22"/>
        <end position="176"/>
    </location>
</feature>